<dbReference type="InterPro" id="IPR045749">
    <property type="entry name" value="DUF6090"/>
</dbReference>
<keyword evidence="1" id="KW-1133">Transmembrane helix</keyword>
<keyword evidence="1" id="KW-0472">Membrane</keyword>
<dbReference type="Pfam" id="PF19578">
    <property type="entry name" value="DUF6090"/>
    <property type="match status" value="1"/>
</dbReference>
<comment type="caution">
    <text evidence="2">The sequence shown here is derived from an EMBL/GenBank/DDBJ whole genome shotgun (WGS) entry which is preliminary data.</text>
</comment>
<dbReference type="AlphaFoldDB" id="A0A371JVU2"/>
<feature type="transmembrane region" description="Helical" evidence="1">
    <location>
        <begin position="20"/>
        <end position="41"/>
    </location>
</feature>
<proteinExistence type="predicted"/>
<evidence type="ECO:0000313" key="3">
    <source>
        <dbReference type="Proteomes" id="UP000261828"/>
    </source>
</evidence>
<name>A0A371JVU2_9FLAO</name>
<organism evidence="2 3">
    <name type="scientific">Flagellimonas nanhaiensis</name>
    <dbReference type="NCBI Taxonomy" id="2292706"/>
    <lineage>
        <taxon>Bacteria</taxon>
        <taxon>Pseudomonadati</taxon>
        <taxon>Bacteroidota</taxon>
        <taxon>Flavobacteriia</taxon>
        <taxon>Flavobacteriales</taxon>
        <taxon>Flavobacteriaceae</taxon>
        <taxon>Flagellimonas</taxon>
    </lineage>
</organism>
<protein>
    <submittedName>
        <fullName evidence="2">Uncharacterized protein</fullName>
    </submittedName>
</protein>
<evidence type="ECO:0000313" key="2">
    <source>
        <dbReference type="EMBL" id="RDY61941.1"/>
    </source>
</evidence>
<dbReference type="EMBL" id="QTJX01000001">
    <property type="protein sequence ID" value="RDY61941.1"/>
    <property type="molecule type" value="Genomic_DNA"/>
</dbReference>
<dbReference type="OrthoDB" id="821805at2"/>
<accession>A0A371JVU2</accession>
<keyword evidence="1" id="KW-0812">Transmembrane</keyword>
<reference evidence="2 3" key="1">
    <citation type="submission" date="2018-08" db="EMBL/GenBank/DDBJ databases">
        <title>Muricauda nanhaiensis sp. nov., isolated from seawater of the South China Sea.</title>
        <authorList>
            <person name="Dang Y."/>
        </authorList>
    </citation>
    <scope>NUCLEOTIDE SEQUENCE [LARGE SCALE GENOMIC DNA]</scope>
    <source>
        <strain evidence="2 3">SM1704</strain>
    </source>
</reference>
<evidence type="ECO:0000256" key="1">
    <source>
        <dbReference type="SAM" id="Phobius"/>
    </source>
</evidence>
<dbReference type="Proteomes" id="UP000261828">
    <property type="component" value="Unassembled WGS sequence"/>
</dbReference>
<dbReference type="RefSeq" id="WP_116183723.1">
    <property type="nucleotide sequence ID" value="NZ_QTJX01000001.1"/>
</dbReference>
<keyword evidence="3" id="KW-1185">Reference proteome</keyword>
<sequence length="239" mass="28023">MTLFRKIRKDLIKKGQLKRYFLYAIGEILLVMIGISLAFQLDNWNEDRVKKNTEISYYKNIQDQIVEDRGLIVGLVNFNKTYMEQFEYAAKIVGMNDRTKMDTLGIIVSNLTQYSDFDRQGNIYETMVNSGEVKILRNHDIVNGLRLLEEKYLYINRMENIHYDAMMNYVIPAVNPNLKLAKAQIMKPDALYTYEFQNLVLSLIQIMTEKDKVYNEALDIIESVTGLIEKEETNENQFL</sequence>
<gene>
    <name evidence="2" type="ORF">DX873_07300</name>
</gene>